<keyword evidence="8" id="KW-0393">Immunoglobulin domain</keyword>
<evidence type="ECO:0000256" key="9">
    <source>
        <dbReference type="SAM" id="SignalP"/>
    </source>
</evidence>
<evidence type="ECO:0000256" key="1">
    <source>
        <dbReference type="ARBA" id="ARBA00004236"/>
    </source>
</evidence>
<dbReference type="InterPro" id="IPR013098">
    <property type="entry name" value="Ig_I-set"/>
</dbReference>
<keyword evidence="5" id="KW-0472">Membrane</keyword>
<keyword evidence="4" id="KW-0677">Repeat</keyword>
<feature type="domain" description="Ig-like" evidence="10">
    <location>
        <begin position="40"/>
        <end position="134"/>
    </location>
</feature>
<comment type="subcellular location">
    <subcellularLocation>
        <location evidence="1">Cell membrane</location>
    </subcellularLocation>
</comment>
<dbReference type="FunFam" id="2.60.40.10:FF:000328">
    <property type="entry name" value="CLUMA_CG000981, isoform A"/>
    <property type="match status" value="1"/>
</dbReference>
<accession>A0A5E4M3H0</accession>
<dbReference type="InterPro" id="IPR013106">
    <property type="entry name" value="Ig_V-set"/>
</dbReference>
<protein>
    <submittedName>
        <fullName evidence="11">Immunoglobulin subtype,Immunoglobulin-like domain,Immunoglobulin-like fold,Immunoglobulin V-set</fullName>
    </submittedName>
</protein>
<dbReference type="InterPro" id="IPR003599">
    <property type="entry name" value="Ig_sub"/>
</dbReference>
<dbReference type="InterPro" id="IPR007110">
    <property type="entry name" value="Ig-like_dom"/>
</dbReference>
<dbReference type="SUPFAM" id="SSF48726">
    <property type="entry name" value="Immunoglobulin"/>
    <property type="match status" value="3"/>
</dbReference>
<feature type="chain" id="PRO_5022986892" evidence="9">
    <location>
        <begin position="24"/>
        <end position="380"/>
    </location>
</feature>
<dbReference type="Gene3D" id="2.60.40.10">
    <property type="entry name" value="Immunoglobulins"/>
    <property type="match status" value="3"/>
</dbReference>
<dbReference type="OrthoDB" id="10012075at2759"/>
<dbReference type="SMART" id="SM00409">
    <property type="entry name" value="IG"/>
    <property type="match status" value="3"/>
</dbReference>
<dbReference type="PROSITE" id="PS50835">
    <property type="entry name" value="IG_LIKE"/>
    <property type="match status" value="3"/>
</dbReference>
<dbReference type="InterPro" id="IPR013783">
    <property type="entry name" value="Ig-like_fold"/>
</dbReference>
<proteinExistence type="predicted"/>
<keyword evidence="3 9" id="KW-0732">Signal</keyword>
<evidence type="ECO:0000256" key="6">
    <source>
        <dbReference type="ARBA" id="ARBA00023157"/>
    </source>
</evidence>
<evidence type="ECO:0000256" key="4">
    <source>
        <dbReference type="ARBA" id="ARBA00022737"/>
    </source>
</evidence>
<dbReference type="Proteomes" id="UP000325440">
    <property type="component" value="Unassembled WGS sequence"/>
</dbReference>
<dbReference type="SMART" id="SM00406">
    <property type="entry name" value="IGv"/>
    <property type="match status" value="2"/>
</dbReference>
<feature type="domain" description="Ig-like" evidence="10">
    <location>
        <begin position="142"/>
        <end position="238"/>
    </location>
</feature>
<keyword evidence="6" id="KW-1015">Disulfide bond</keyword>
<evidence type="ECO:0000256" key="2">
    <source>
        <dbReference type="ARBA" id="ARBA00022475"/>
    </source>
</evidence>
<keyword evidence="2" id="KW-1003">Cell membrane</keyword>
<evidence type="ECO:0000259" key="10">
    <source>
        <dbReference type="PROSITE" id="PS50835"/>
    </source>
</evidence>
<gene>
    <name evidence="11" type="ORF">CINCED_3A001101</name>
</gene>
<dbReference type="InterPro" id="IPR036179">
    <property type="entry name" value="Ig-like_dom_sf"/>
</dbReference>
<evidence type="ECO:0000313" key="12">
    <source>
        <dbReference type="Proteomes" id="UP000325440"/>
    </source>
</evidence>
<sequence length="380" mass="42043">MPNGFPAVAAAVIVLTAARVSDAEGSNLLIPKTETTRMDPKFNGTSQNVTATVGRRAVLSCTIENLGTHKIGWMKAEDQTILSFHERVVASNGRFKVNHENHRTWYLTILDVQKTDKGCYMCQVNTIEMQKQISCLDVLVPPDIITDESSPDLTLMETENATLTCNATGNPEPRITWKRENGQPLLMRTGTRDLITKHNTFTGNDLKLWRLDRRQTGVYFCIASNGIPPAVSKRITLSVYFPPVIAVPNQLLGAPIGTDVTLECHVESYPKSINYWVRNRTKMLMDGPKHVLRETISGYKAAYYIIIKMFDQTDVGTYNCISTNSIGSSEGTLRVYELQGDIPIGKSSKNKVARSSACPKHMHIVTVAALTAAVWARAIG</sequence>
<feature type="signal peptide" evidence="9">
    <location>
        <begin position="1"/>
        <end position="23"/>
    </location>
</feature>
<dbReference type="GO" id="GO:0043005">
    <property type="term" value="C:neuron projection"/>
    <property type="evidence" value="ECO:0007669"/>
    <property type="project" value="TreeGrafter"/>
</dbReference>
<dbReference type="PANTHER" id="PTHR12231:SF271">
    <property type="entry name" value="DPR-INTERACTING PROTEIN GAMMA"/>
    <property type="match status" value="1"/>
</dbReference>
<evidence type="ECO:0000313" key="11">
    <source>
        <dbReference type="EMBL" id="VVC24360.1"/>
    </source>
</evidence>
<evidence type="ECO:0000256" key="8">
    <source>
        <dbReference type="ARBA" id="ARBA00023319"/>
    </source>
</evidence>
<keyword evidence="7" id="KW-0325">Glycoprotein</keyword>
<evidence type="ECO:0000256" key="7">
    <source>
        <dbReference type="ARBA" id="ARBA00023180"/>
    </source>
</evidence>
<name>A0A5E4M3H0_9HEMI</name>
<keyword evidence="12" id="KW-1185">Reference proteome</keyword>
<organism evidence="11 12">
    <name type="scientific">Cinara cedri</name>
    <dbReference type="NCBI Taxonomy" id="506608"/>
    <lineage>
        <taxon>Eukaryota</taxon>
        <taxon>Metazoa</taxon>
        <taxon>Ecdysozoa</taxon>
        <taxon>Arthropoda</taxon>
        <taxon>Hexapoda</taxon>
        <taxon>Insecta</taxon>
        <taxon>Pterygota</taxon>
        <taxon>Neoptera</taxon>
        <taxon>Paraneoptera</taxon>
        <taxon>Hemiptera</taxon>
        <taxon>Sternorrhyncha</taxon>
        <taxon>Aphidomorpha</taxon>
        <taxon>Aphidoidea</taxon>
        <taxon>Aphididae</taxon>
        <taxon>Lachninae</taxon>
        <taxon>Cinara</taxon>
    </lineage>
</organism>
<dbReference type="EMBL" id="CABPRJ010000002">
    <property type="protein sequence ID" value="VVC24360.1"/>
    <property type="molecule type" value="Genomic_DNA"/>
</dbReference>
<dbReference type="SMART" id="SM00408">
    <property type="entry name" value="IGc2"/>
    <property type="match status" value="3"/>
</dbReference>
<reference evidence="11 12" key="1">
    <citation type="submission" date="2019-08" db="EMBL/GenBank/DDBJ databases">
        <authorList>
            <person name="Alioto T."/>
            <person name="Alioto T."/>
            <person name="Gomez Garrido J."/>
        </authorList>
    </citation>
    <scope>NUCLEOTIDE SEQUENCE [LARGE SCALE GENOMIC DNA]</scope>
</reference>
<dbReference type="Pfam" id="PF07679">
    <property type="entry name" value="I-set"/>
    <property type="match status" value="1"/>
</dbReference>
<dbReference type="GO" id="GO:0005886">
    <property type="term" value="C:plasma membrane"/>
    <property type="evidence" value="ECO:0007669"/>
    <property type="project" value="UniProtKB-SubCell"/>
</dbReference>
<evidence type="ECO:0000256" key="5">
    <source>
        <dbReference type="ARBA" id="ARBA00023136"/>
    </source>
</evidence>
<evidence type="ECO:0000256" key="3">
    <source>
        <dbReference type="ARBA" id="ARBA00022729"/>
    </source>
</evidence>
<feature type="domain" description="Ig-like" evidence="10">
    <location>
        <begin position="242"/>
        <end position="336"/>
    </location>
</feature>
<dbReference type="Pfam" id="PF13927">
    <property type="entry name" value="Ig_3"/>
    <property type="match status" value="2"/>
</dbReference>
<dbReference type="PANTHER" id="PTHR12231">
    <property type="entry name" value="CTX-RELATED TYPE I TRANSMEMBRANE PROTEIN"/>
    <property type="match status" value="1"/>
</dbReference>
<dbReference type="InterPro" id="IPR003598">
    <property type="entry name" value="Ig_sub2"/>
</dbReference>
<dbReference type="AlphaFoldDB" id="A0A5E4M3H0"/>
<dbReference type="InterPro" id="IPR051170">
    <property type="entry name" value="Neural/epithelial_adhesion"/>
</dbReference>